<protein>
    <submittedName>
        <fullName evidence="1">Uncharacterized protein</fullName>
    </submittedName>
</protein>
<keyword evidence="2" id="KW-1185">Reference proteome</keyword>
<dbReference type="KEGG" id="dpb:BABL1_gene_557"/>
<dbReference type="Proteomes" id="UP000018769">
    <property type="component" value="Chromosome I"/>
</dbReference>
<evidence type="ECO:0000313" key="2">
    <source>
        <dbReference type="Proteomes" id="UP000018769"/>
    </source>
</evidence>
<dbReference type="HOGENOM" id="CLU_2272230_0_0_7"/>
<evidence type="ECO:0000313" key="1">
    <source>
        <dbReference type="EMBL" id="CDK30461.1"/>
    </source>
</evidence>
<dbReference type="AlphaFoldDB" id="V6DIV3"/>
<dbReference type="EMBL" id="HG793133">
    <property type="protein sequence ID" value="CDK30461.1"/>
    <property type="molecule type" value="Genomic_DNA"/>
</dbReference>
<accession>V6DIV3</accession>
<reference evidence="1 2" key="1">
    <citation type="journal article" date="2015" name="Biol. Direct">
        <title>Babela massiliensis, a representative of a widespread bacterial phylum with unusual adaptations to parasitism in amoebae.</title>
        <authorList>
            <person name="Pagnier I."/>
            <person name="Yutin N."/>
            <person name="Croce O."/>
            <person name="Makarova K.S."/>
            <person name="Wolf Y.I."/>
            <person name="Benamar S."/>
            <person name="Raoult D."/>
            <person name="Koonin E.V."/>
            <person name="La Scola B."/>
        </authorList>
    </citation>
    <scope>NUCLEOTIDE SEQUENCE [LARGE SCALE GENOMIC DNA]</scope>
    <source>
        <strain evidence="2">BABL1</strain>
    </source>
</reference>
<organism evidence="1 2">
    <name type="scientific">Candidatus Babela massiliensis</name>
    <dbReference type="NCBI Taxonomy" id="673862"/>
    <lineage>
        <taxon>Bacteria</taxon>
        <taxon>Candidatus Babelota</taxon>
        <taxon>Candidatus Babeliae</taxon>
        <taxon>Candidatus Babeliales</taxon>
        <taxon>Candidatus Babeliaceae</taxon>
        <taxon>Candidatus Babela</taxon>
    </lineage>
</organism>
<gene>
    <name evidence="1" type="ORF">BABL1_gene_557</name>
</gene>
<proteinExistence type="predicted"/>
<dbReference type="RefSeq" id="WP_023791618.1">
    <property type="nucleotide sequence ID" value="NC_023003.1"/>
</dbReference>
<sequence>MLGSRFSPDSFAIKARDTLLTAAIGGVAYGVQENMGTWSKDNITRENIRYLWQRAWTWYNKNKGISKTTRPTPFVFIPAGIDPISGSILSSMFNVINSVNRH</sequence>
<name>V6DIV3_9BACT</name>